<dbReference type="InParanoid" id="A0A078APX4"/>
<sequence length="294" mass="34778">MLRGELLPYFEYQDIIKMIYLCKLVKETVKDHFQSWKNLSQLIASRYSIDADQILEYESLQEFKHAQKLIKVKETRFTYRRFKEQNSEILVYAGEIWSWKEDLQYWSMEDRQDSTFGLPVPYLKTVCWFDAFCCAEKVEPAVYNVYLINGVKLDPQSRHGFAEQVKLSINKEIKVGEEMKAEEMYTTKYIPKEIYHKFPTDKLTRTPITRIDLSQEKQDVTVKLIFSQLNDWWKGDYLLEGFVLEKLPQEKKQQKKQTKGFAESIFGVIKDAVDPNHSTPSNMINQDKKGCILM</sequence>
<reference evidence="1 2" key="1">
    <citation type="submission" date="2014-06" db="EMBL/GenBank/DDBJ databases">
        <authorList>
            <person name="Swart Estienne"/>
        </authorList>
    </citation>
    <scope>NUCLEOTIDE SEQUENCE [LARGE SCALE GENOMIC DNA]</scope>
    <source>
        <strain evidence="1 2">130c</strain>
    </source>
</reference>
<dbReference type="Proteomes" id="UP000039865">
    <property type="component" value="Unassembled WGS sequence"/>
</dbReference>
<gene>
    <name evidence="1" type="primary">Contig7817.g8340</name>
    <name evidence="1" type="ORF">STYLEM_13276</name>
</gene>
<dbReference type="OrthoDB" id="324358at2759"/>
<keyword evidence="2" id="KW-1185">Reference proteome</keyword>
<accession>A0A078APX4</accession>
<proteinExistence type="predicted"/>
<name>A0A078APX4_STYLE</name>
<protein>
    <submittedName>
        <fullName evidence="1">Uncharacterized protein</fullName>
    </submittedName>
</protein>
<evidence type="ECO:0000313" key="2">
    <source>
        <dbReference type="Proteomes" id="UP000039865"/>
    </source>
</evidence>
<dbReference type="AlphaFoldDB" id="A0A078APX4"/>
<dbReference type="EMBL" id="CCKQ01012601">
    <property type="protein sequence ID" value="CDW84219.1"/>
    <property type="molecule type" value="Genomic_DNA"/>
</dbReference>
<organism evidence="1 2">
    <name type="scientific">Stylonychia lemnae</name>
    <name type="common">Ciliate</name>
    <dbReference type="NCBI Taxonomy" id="5949"/>
    <lineage>
        <taxon>Eukaryota</taxon>
        <taxon>Sar</taxon>
        <taxon>Alveolata</taxon>
        <taxon>Ciliophora</taxon>
        <taxon>Intramacronucleata</taxon>
        <taxon>Spirotrichea</taxon>
        <taxon>Stichotrichia</taxon>
        <taxon>Sporadotrichida</taxon>
        <taxon>Oxytrichidae</taxon>
        <taxon>Stylonychinae</taxon>
        <taxon>Stylonychia</taxon>
    </lineage>
</organism>
<evidence type="ECO:0000313" key="1">
    <source>
        <dbReference type="EMBL" id="CDW84219.1"/>
    </source>
</evidence>